<evidence type="ECO:0000313" key="2">
    <source>
        <dbReference type="WBParaSite" id="Csp11.Scaffold630.g22147.t1"/>
    </source>
</evidence>
<dbReference type="AlphaFoldDB" id="A0A1I7V3X7"/>
<organism evidence="1 2">
    <name type="scientific">Caenorhabditis tropicalis</name>
    <dbReference type="NCBI Taxonomy" id="1561998"/>
    <lineage>
        <taxon>Eukaryota</taxon>
        <taxon>Metazoa</taxon>
        <taxon>Ecdysozoa</taxon>
        <taxon>Nematoda</taxon>
        <taxon>Chromadorea</taxon>
        <taxon>Rhabditida</taxon>
        <taxon>Rhabditina</taxon>
        <taxon>Rhabditomorpha</taxon>
        <taxon>Rhabditoidea</taxon>
        <taxon>Rhabditidae</taxon>
        <taxon>Peloderinae</taxon>
        <taxon>Caenorhabditis</taxon>
    </lineage>
</organism>
<reference evidence="2" key="1">
    <citation type="submission" date="2016-11" db="UniProtKB">
        <authorList>
            <consortium name="WormBaseParasite"/>
        </authorList>
    </citation>
    <scope>IDENTIFICATION</scope>
</reference>
<sequence>MVQFDHMSEEAQALLGAALQDHEYFFFPIGLEEDQDEAEVIQPNINDVDHEEDADADFVLNNVLNGGRGERATRRALRRS</sequence>
<accession>A0A1I7V3X7</accession>
<dbReference type="WBParaSite" id="Csp11.Scaffold630.g22147.t1">
    <property type="protein sequence ID" value="Csp11.Scaffold630.g22147.t1"/>
    <property type="gene ID" value="Csp11.Scaffold630.g22147"/>
</dbReference>
<proteinExistence type="predicted"/>
<evidence type="ECO:0000313" key="1">
    <source>
        <dbReference type="Proteomes" id="UP000095282"/>
    </source>
</evidence>
<protein>
    <submittedName>
        <fullName evidence="2">Anaphase-promoting complex subunit 13</fullName>
    </submittedName>
</protein>
<dbReference type="Proteomes" id="UP000095282">
    <property type="component" value="Unplaced"/>
</dbReference>
<name>A0A1I7V3X7_9PELO</name>
<keyword evidence="1" id="KW-1185">Reference proteome</keyword>